<organism evidence="1 2">
    <name type="scientific">Loigolactobacillus backii</name>
    <dbReference type="NCBI Taxonomy" id="375175"/>
    <lineage>
        <taxon>Bacteria</taxon>
        <taxon>Bacillati</taxon>
        <taxon>Bacillota</taxon>
        <taxon>Bacilli</taxon>
        <taxon>Lactobacillales</taxon>
        <taxon>Lactobacillaceae</taxon>
        <taxon>Loigolactobacillus</taxon>
    </lineage>
</organism>
<protein>
    <submittedName>
        <fullName evidence="1">Uncharacterized protein</fullName>
    </submittedName>
</protein>
<evidence type="ECO:0000313" key="1">
    <source>
        <dbReference type="EMBL" id="ANK62060.1"/>
    </source>
</evidence>
<accession>A0A192H126</accession>
<sequence>MDKEKDMALINAVVEAVLAPEFTKIRRWLAQHPEPVGDHLKWQVWVGHRRQAIGRYEDKVTNTTAIAIQSVNQLEKQRSIKKDK</sequence>
<dbReference type="KEGG" id="lbt:AYR52_09360"/>
<dbReference type="RefSeq" id="WP_068225763.1">
    <property type="nucleotide sequence ID" value="NZ_CP014623.1"/>
</dbReference>
<dbReference type="AlphaFoldDB" id="A0A192H126"/>
<gene>
    <name evidence="1" type="ORF">AYR53_04330</name>
</gene>
<dbReference type="GeneID" id="42981468"/>
<reference evidence="1 2" key="1">
    <citation type="submission" date="2016-03" db="EMBL/GenBank/DDBJ databases">
        <title>Pediococcus and Lactobacillus from brewery environment - whole genome sequencing and assembly.</title>
        <authorList>
            <person name="Behr J."/>
            <person name="Geissler A.J."/>
            <person name="Vogel R.F."/>
        </authorList>
    </citation>
    <scope>NUCLEOTIDE SEQUENCE [LARGE SCALE GENOMIC DNA]</scope>
    <source>
        <strain evidence="1 2">TMW 1.1989</strain>
    </source>
</reference>
<keyword evidence="2" id="KW-1185">Reference proteome</keyword>
<dbReference type="EMBL" id="CP014873">
    <property type="protein sequence ID" value="ANK62060.1"/>
    <property type="molecule type" value="Genomic_DNA"/>
</dbReference>
<evidence type="ECO:0000313" key="2">
    <source>
        <dbReference type="Proteomes" id="UP000078582"/>
    </source>
</evidence>
<name>A0A192H126_9LACO</name>
<proteinExistence type="predicted"/>
<dbReference type="Proteomes" id="UP000078582">
    <property type="component" value="Chromosome"/>
</dbReference>